<name>A0A6J4PJB2_9ACTN</name>
<dbReference type="EMBL" id="CADCUP010000220">
    <property type="protein sequence ID" value="CAA9417559.1"/>
    <property type="molecule type" value="Genomic_DNA"/>
</dbReference>
<feature type="compositionally biased region" description="Basic and acidic residues" evidence="1">
    <location>
        <begin position="1"/>
        <end position="18"/>
    </location>
</feature>
<gene>
    <name evidence="2" type="ORF">AVDCRST_MAG06-3297</name>
</gene>
<feature type="region of interest" description="Disordered" evidence="1">
    <location>
        <begin position="1"/>
        <end position="57"/>
    </location>
</feature>
<feature type="compositionally biased region" description="Low complexity" evidence="1">
    <location>
        <begin position="21"/>
        <end position="32"/>
    </location>
</feature>
<organism evidence="2">
    <name type="scientific">uncultured Nocardioides sp</name>
    <dbReference type="NCBI Taxonomy" id="198441"/>
    <lineage>
        <taxon>Bacteria</taxon>
        <taxon>Bacillati</taxon>
        <taxon>Actinomycetota</taxon>
        <taxon>Actinomycetes</taxon>
        <taxon>Propionibacteriales</taxon>
        <taxon>Nocardioidaceae</taxon>
        <taxon>Nocardioides</taxon>
        <taxon>environmental samples</taxon>
    </lineage>
</organism>
<sequence length="57" mass="6344">MTAEDEQRFQRLYGRREPLGAARPLLSPAQRALRARRRPPRGPRPPVAGAGLTRATP</sequence>
<dbReference type="AlphaFoldDB" id="A0A6J4PJB2"/>
<evidence type="ECO:0000313" key="2">
    <source>
        <dbReference type="EMBL" id="CAA9417559.1"/>
    </source>
</evidence>
<accession>A0A6J4PJB2</accession>
<proteinExistence type="predicted"/>
<evidence type="ECO:0000256" key="1">
    <source>
        <dbReference type="SAM" id="MobiDB-lite"/>
    </source>
</evidence>
<reference evidence="2" key="1">
    <citation type="submission" date="2020-02" db="EMBL/GenBank/DDBJ databases">
        <authorList>
            <person name="Meier V. D."/>
        </authorList>
    </citation>
    <scope>NUCLEOTIDE SEQUENCE</scope>
    <source>
        <strain evidence="2">AVDCRST_MAG06</strain>
    </source>
</reference>
<protein>
    <submittedName>
        <fullName evidence="2">Uncharacterized protein</fullName>
    </submittedName>
</protein>
<feature type="compositionally biased region" description="Low complexity" evidence="1">
    <location>
        <begin position="47"/>
        <end position="57"/>
    </location>
</feature>